<proteinExistence type="predicted"/>
<name>A0A2A6FRF8_9MICO</name>
<dbReference type="Proteomes" id="UP000219994">
    <property type="component" value="Unassembled WGS sequence"/>
</dbReference>
<keyword evidence="1" id="KW-0472">Membrane</keyword>
<gene>
    <name evidence="2" type="ORF">B5766_05245</name>
</gene>
<dbReference type="EMBL" id="NAEP01000032">
    <property type="protein sequence ID" value="PDQ35475.1"/>
    <property type="molecule type" value="Genomic_DNA"/>
</dbReference>
<reference evidence="3" key="1">
    <citation type="submission" date="2017-03" db="EMBL/GenBank/DDBJ databases">
        <authorList>
            <person name="Lund M.B."/>
        </authorList>
    </citation>
    <scope>NUCLEOTIDE SEQUENCE [LARGE SCALE GENOMIC DNA]</scope>
</reference>
<organism evidence="2 3">
    <name type="scientific">Candidatus Lumbricidiphila eiseniae</name>
    <dbReference type="NCBI Taxonomy" id="1969409"/>
    <lineage>
        <taxon>Bacteria</taxon>
        <taxon>Bacillati</taxon>
        <taxon>Actinomycetota</taxon>
        <taxon>Actinomycetes</taxon>
        <taxon>Micrococcales</taxon>
        <taxon>Microbacteriaceae</taxon>
        <taxon>Candidatus Lumbricidiphila</taxon>
    </lineage>
</organism>
<evidence type="ECO:0000313" key="2">
    <source>
        <dbReference type="EMBL" id="PDQ35475.1"/>
    </source>
</evidence>
<protein>
    <submittedName>
        <fullName evidence="2">Uncharacterized protein</fullName>
    </submittedName>
</protein>
<feature type="transmembrane region" description="Helical" evidence="1">
    <location>
        <begin position="35"/>
        <end position="56"/>
    </location>
</feature>
<sequence>MAYKPSYKIPNSLDKSFLDQEITLSKKGIVKAIPLKVIIFYLVSVIGLFWVVGSTFVKEADFIWVFLLVLWWILATVFFGRCSKTKELKAKGLPTLINYLSKSNRKLITRSASNASGFYSITGIKAVDSEGGIRFADGTLGQAYLVVGSASILVFEADKQAIINRVDSFYRKIETGTEYIWVTTKEPQRVYRQLASLERKNLALQMRDPELFALLDEQANILTDYVGSRFNSIHQYLVIKSGNDETLRRAHALLQSEIQDSSLMIKNCTILDGKGFLEMARGVYAEVA</sequence>
<keyword evidence="1" id="KW-1133">Transmembrane helix</keyword>
<dbReference type="AlphaFoldDB" id="A0A2A6FRF8"/>
<feature type="transmembrane region" description="Helical" evidence="1">
    <location>
        <begin position="62"/>
        <end position="80"/>
    </location>
</feature>
<comment type="caution">
    <text evidence="2">The sequence shown here is derived from an EMBL/GenBank/DDBJ whole genome shotgun (WGS) entry which is preliminary data.</text>
</comment>
<keyword evidence="1" id="KW-0812">Transmembrane</keyword>
<evidence type="ECO:0000313" key="3">
    <source>
        <dbReference type="Proteomes" id="UP000219994"/>
    </source>
</evidence>
<accession>A0A2A6FRF8</accession>
<evidence type="ECO:0000256" key="1">
    <source>
        <dbReference type="SAM" id="Phobius"/>
    </source>
</evidence>